<organism evidence="1 2">
    <name type="scientific">Molorchus minor</name>
    <dbReference type="NCBI Taxonomy" id="1323400"/>
    <lineage>
        <taxon>Eukaryota</taxon>
        <taxon>Metazoa</taxon>
        <taxon>Ecdysozoa</taxon>
        <taxon>Arthropoda</taxon>
        <taxon>Hexapoda</taxon>
        <taxon>Insecta</taxon>
        <taxon>Pterygota</taxon>
        <taxon>Neoptera</taxon>
        <taxon>Endopterygota</taxon>
        <taxon>Coleoptera</taxon>
        <taxon>Polyphaga</taxon>
        <taxon>Cucujiformia</taxon>
        <taxon>Chrysomeloidea</taxon>
        <taxon>Cerambycidae</taxon>
        <taxon>Lamiinae</taxon>
        <taxon>Monochamini</taxon>
        <taxon>Molorchus</taxon>
    </lineage>
</organism>
<comment type="caution">
    <text evidence="1">The sequence shown here is derived from an EMBL/GenBank/DDBJ whole genome shotgun (WGS) entry which is preliminary data.</text>
</comment>
<dbReference type="Proteomes" id="UP001162164">
    <property type="component" value="Unassembled WGS sequence"/>
</dbReference>
<evidence type="ECO:0000313" key="2">
    <source>
        <dbReference type="Proteomes" id="UP001162164"/>
    </source>
</evidence>
<proteinExistence type="predicted"/>
<accession>A0ABQ9JJ64</accession>
<protein>
    <submittedName>
        <fullName evidence="1">Uncharacterized protein</fullName>
    </submittedName>
</protein>
<keyword evidence="2" id="KW-1185">Reference proteome</keyword>
<name>A0ABQ9JJ64_9CUCU</name>
<dbReference type="EMBL" id="JAPWTJ010000494">
    <property type="protein sequence ID" value="KAJ8977907.1"/>
    <property type="molecule type" value="Genomic_DNA"/>
</dbReference>
<evidence type="ECO:0000313" key="1">
    <source>
        <dbReference type="EMBL" id="KAJ8977907.1"/>
    </source>
</evidence>
<reference evidence="1" key="1">
    <citation type="journal article" date="2023" name="Insect Mol. Biol.">
        <title>Genome sequencing provides insights into the evolution of gene families encoding plant cell wall-degrading enzymes in longhorned beetles.</title>
        <authorList>
            <person name="Shin N.R."/>
            <person name="Okamura Y."/>
            <person name="Kirsch R."/>
            <person name="Pauchet Y."/>
        </authorList>
    </citation>
    <scope>NUCLEOTIDE SEQUENCE</scope>
    <source>
        <strain evidence="1">MMC_N1</strain>
    </source>
</reference>
<gene>
    <name evidence="1" type="ORF">NQ317_012408</name>
</gene>
<sequence>MDINKTMMISMKIIKLIIDLATFLFANKSYRPKWSAIKFWLHMRNSILFNKHIMTAVIHEGDVCDTSCRKSQYYTT</sequence>